<evidence type="ECO:0000313" key="3">
    <source>
        <dbReference type="Proteomes" id="UP001374803"/>
    </source>
</evidence>
<dbReference type="InterPro" id="IPR005625">
    <property type="entry name" value="PepSY-ass_TM"/>
</dbReference>
<dbReference type="Pfam" id="PF03929">
    <property type="entry name" value="PepSY_TM"/>
    <property type="match status" value="1"/>
</dbReference>
<sequence>MRAWYAVHKWTSLVCTLFLLMLCVTGMPLIFRHEIDRALGYTLVAPEKAATSARVSLDDILAAARAKRHGDAVQFVLTEPGEPFVHYVRLGKTVQSPEPSGIDGYDVRTGAFLGEYVLERGVTSFLVKLHVEMFAGLGGTLFLGFMGLLLVASLVSGTVLYGPYMSKIAFGTVRRNRSSRLKWLDVHNLFGITTLMWFLVVGATGVVNTLAIPLFERWQSTHLAEMTAWDRAHPPPTEPGLEDVATGSAQRALEAALEASPGTELSFLAFPGSDFAGPHHFVVFLQGTTPLTSKLLEPVWVDARTCRVVGARKLPWYLTVLLLSQPLHFGNYGGMPLKVLWACLDAMTIVVLVSGIELWLQRRRV</sequence>
<protein>
    <submittedName>
        <fullName evidence="2">PepSY domain-containing protein</fullName>
    </submittedName>
</protein>
<name>A0ABZ2L740_9BACT</name>
<feature type="transmembrane region" description="Helical" evidence="1">
    <location>
        <begin position="339"/>
        <end position="360"/>
    </location>
</feature>
<gene>
    <name evidence="2" type="ORF">LVJ94_05785</name>
</gene>
<dbReference type="RefSeq" id="WP_394836400.1">
    <property type="nucleotide sequence ID" value="NZ_CP089929.1"/>
</dbReference>
<keyword evidence="1" id="KW-0472">Membrane</keyword>
<dbReference type="Proteomes" id="UP001374803">
    <property type="component" value="Chromosome"/>
</dbReference>
<keyword evidence="1" id="KW-1133">Transmembrane helix</keyword>
<dbReference type="PANTHER" id="PTHR34219">
    <property type="entry name" value="IRON-REGULATED INNER MEMBRANE PROTEIN-RELATED"/>
    <property type="match status" value="1"/>
</dbReference>
<evidence type="ECO:0000256" key="1">
    <source>
        <dbReference type="SAM" id="Phobius"/>
    </source>
</evidence>
<feature type="transmembrane region" description="Helical" evidence="1">
    <location>
        <begin position="134"/>
        <end position="162"/>
    </location>
</feature>
<reference evidence="2" key="1">
    <citation type="submission" date="2021-12" db="EMBL/GenBank/DDBJ databases">
        <title>Discovery of the Pendulisporaceae a myxobacterial family with distinct sporulation behavior and unique specialized metabolism.</title>
        <authorList>
            <person name="Garcia R."/>
            <person name="Popoff A."/>
            <person name="Bader C.D."/>
            <person name="Loehr J."/>
            <person name="Walesch S."/>
            <person name="Walt C."/>
            <person name="Boldt J."/>
            <person name="Bunk B."/>
            <person name="Haeckl F.J.F.P.J."/>
            <person name="Gunesch A.P."/>
            <person name="Birkelbach J."/>
            <person name="Nuebel U."/>
            <person name="Pietschmann T."/>
            <person name="Bach T."/>
            <person name="Mueller R."/>
        </authorList>
    </citation>
    <scope>NUCLEOTIDE SEQUENCE</scope>
    <source>
        <strain evidence="2">MSr11367</strain>
    </source>
</reference>
<keyword evidence="1" id="KW-0812">Transmembrane</keyword>
<dbReference type="EMBL" id="CP089983">
    <property type="protein sequence ID" value="WXB06744.1"/>
    <property type="molecule type" value="Genomic_DNA"/>
</dbReference>
<accession>A0ABZ2L740</accession>
<proteinExistence type="predicted"/>
<feature type="transmembrane region" description="Helical" evidence="1">
    <location>
        <begin position="183"/>
        <end position="207"/>
    </location>
</feature>
<organism evidence="2 3">
    <name type="scientific">Pendulispora rubella</name>
    <dbReference type="NCBI Taxonomy" id="2741070"/>
    <lineage>
        <taxon>Bacteria</taxon>
        <taxon>Pseudomonadati</taxon>
        <taxon>Myxococcota</taxon>
        <taxon>Myxococcia</taxon>
        <taxon>Myxococcales</taxon>
        <taxon>Sorangiineae</taxon>
        <taxon>Pendulisporaceae</taxon>
        <taxon>Pendulispora</taxon>
    </lineage>
</organism>
<dbReference type="PANTHER" id="PTHR34219:SF3">
    <property type="entry name" value="BLL7967 PROTEIN"/>
    <property type="match status" value="1"/>
</dbReference>
<keyword evidence="3" id="KW-1185">Reference proteome</keyword>
<evidence type="ECO:0000313" key="2">
    <source>
        <dbReference type="EMBL" id="WXB06744.1"/>
    </source>
</evidence>